<evidence type="ECO:0000313" key="1">
    <source>
        <dbReference type="EMBL" id="MBR7824869.1"/>
    </source>
</evidence>
<name>A0A941EBK7_9ACTN</name>
<proteinExistence type="predicted"/>
<comment type="caution">
    <text evidence="1">The sequence shown here is derived from an EMBL/GenBank/DDBJ whole genome shotgun (WGS) entry which is preliminary data.</text>
</comment>
<sequence length="322" mass="35461">MTKHANYDKGAVERLFESQGGLAGRSQLIELGVPPSTIRLREGPRGPWRRVLKGVCASREDALKGLGRIRAALLYAGPGAVVTGLAALRLHRVAAALASGQEPQVKVLIPHGRRRQSHGFVLVGRSTRMPEPVRIEGCPVAPLPRAAVDACLDLKDKEYVRSIVNELVYSRRCTPAQLCTELAAHQTQRSARMRAVLAEFSAGIRTREEAVCQERLARTSAPSPLWNRRIFEQATGCVAVLPGAFWPDRGIALEVAPGFQPSPAALDRAVARRRWMASVLRLTVAQVTPTQIRESWDEVWEELRGLLNRPPTYRLPRGYALA</sequence>
<protein>
    <recommendedName>
        <fullName evidence="3">AbiEi antitoxin C-terminal domain-containing protein</fullName>
    </recommendedName>
</protein>
<dbReference type="Proteomes" id="UP000676325">
    <property type="component" value="Unassembled WGS sequence"/>
</dbReference>
<evidence type="ECO:0000313" key="2">
    <source>
        <dbReference type="Proteomes" id="UP000676325"/>
    </source>
</evidence>
<keyword evidence="2" id="KW-1185">Reference proteome</keyword>
<reference evidence="1" key="1">
    <citation type="submission" date="2021-04" db="EMBL/GenBank/DDBJ databases">
        <title>Genome based classification of Actinospica acidithermotolerans sp. nov., an actinobacterium isolated from an Indonesian hot spring.</title>
        <authorList>
            <person name="Kusuma A.B."/>
            <person name="Putra K.E."/>
            <person name="Nafisah S."/>
            <person name="Loh J."/>
            <person name="Nouioui I."/>
            <person name="Goodfellow M."/>
        </authorList>
    </citation>
    <scope>NUCLEOTIDE SEQUENCE</scope>
    <source>
        <strain evidence="1">MGRD01-02</strain>
    </source>
</reference>
<gene>
    <name evidence="1" type="ORF">KDK95_01010</name>
</gene>
<dbReference type="RefSeq" id="WP_212516025.1">
    <property type="nucleotide sequence ID" value="NZ_JAGSOH010000002.1"/>
</dbReference>
<evidence type="ECO:0008006" key="3">
    <source>
        <dbReference type="Google" id="ProtNLM"/>
    </source>
</evidence>
<accession>A0A941EBK7</accession>
<dbReference type="AlphaFoldDB" id="A0A941EBK7"/>
<organism evidence="1 2">
    <name type="scientific">Actinospica acidithermotolerans</name>
    <dbReference type="NCBI Taxonomy" id="2828514"/>
    <lineage>
        <taxon>Bacteria</taxon>
        <taxon>Bacillati</taxon>
        <taxon>Actinomycetota</taxon>
        <taxon>Actinomycetes</taxon>
        <taxon>Catenulisporales</taxon>
        <taxon>Actinospicaceae</taxon>
        <taxon>Actinospica</taxon>
    </lineage>
</organism>
<dbReference type="EMBL" id="JAGSOH010000002">
    <property type="protein sequence ID" value="MBR7824869.1"/>
    <property type="molecule type" value="Genomic_DNA"/>
</dbReference>